<dbReference type="KEGG" id="vsh:BSZ05_02190"/>
<reference evidence="1" key="2">
    <citation type="journal article" date="2018" name="BMC Genomics">
        <title>Comparative genomic analysis reveals the evolution and environmental adaptation strategies of vibrios.</title>
        <authorList>
            <person name="Lin H."/>
            <person name="Yu M."/>
            <person name="Wang X."/>
            <person name="Zhang X.H."/>
        </authorList>
    </citation>
    <scope>NUCLEOTIDE SEQUENCE</scope>
    <source>
        <strain evidence="1">QT6D1</strain>
    </source>
</reference>
<sequence>MSKLIKVDYYRRGARRAAHPIHTINKMARDYSQTLEHRKHLKTRDLLIKTKKLEREEPK</sequence>
<reference evidence="3" key="1">
    <citation type="submission" date="2016-12" db="EMBL/GenBank/DDBJ databases">
        <title>Comparative genomic analysis reveals the diversity, evolution, and environmental adaptation strategies of the genus Vibrio.</title>
        <authorList>
            <person name="Lin H."/>
            <person name="Wang X."/>
            <person name="Zhang X.-H."/>
        </authorList>
    </citation>
    <scope>NUCLEOTIDE SEQUENCE [LARGE SCALE GENOMIC DNA]</scope>
    <source>
        <strain evidence="3">QT6D1</strain>
    </source>
</reference>
<name>A0A2C9P8E5_9VIBR</name>
<evidence type="ECO:0000313" key="4">
    <source>
        <dbReference type="Proteomes" id="UP000279760"/>
    </source>
</evidence>
<dbReference type="Proteomes" id="UP000197092">
    <property type="component" value="Chromosome 1"/>
</dbReference>
<protein>
    <submittedName>
        <fullName evidence="2">Uncharacterized protein</fullName>
    </submittedName>
</protein>
<evidence type="ECO:0000313" key="1">
    <source>
        <dbReference type="EMBL" id="ASI88724.1"/>
    </source>
</evidence>
<evidence type="ECO:0000313" key="3">
    <source>
        <dbReference type="Proteomes" id="UP000197092"/>
    </source>
</evidence>
<organism evidence="2 4">
    <name type="scientific">Vibrio mediterranei</name>
    <dbReference type="NCBI Taxonomy" id="689"/>
    <lineage>
        <taxon>Bacteria</taxon>
        <taxon>Pseudomonadati</taxon>
        <taxon>Pseudomonadota</taxon>
        <taxon>Gammaproteobacteria</taxon>
        <taxon>Vibrionales</taxon>
        <taxon>Vibrionaceae</taxon>
        <taxon>Vibrio</taxon>
    </lineage>
</organism>
<dbReference type="Proteomes" id="UP000279760">
    <property type="component" value="Chromosome 1"/>
</dbReference>
<accession>A0A2C9P8E5</accession>
<dbReference type="EMBL" id="CP033577">
    <property type="protein sequence ID" value="AYV20679.1"/>
    <property type="molecule type" value="Genomic_DNA"/>
</dbReference>
<reference evidence="2 4" key="3">
    <citation type="submission" date="2018-11" db="EMBL/GenBank/DDBJ databases">
        <title>Complete Genome Sequence of Vbrio mediterranei 117-T6: a Potential Pathogen Bacteria Isolated from the Conchocelis of Pyropia.</title>
        <authorList>
            <person name="Liu Q."/>
        </authorList>
    </citation>
    <scope>NUCLEOTIDE SEQUENCE [LARGE SCALE GENOMIC DNA]</scope>
    <source>
        <strain evidence="2 4">117-T6</strain>
    </source>
</reference>
<dbReference type="EMBL" id="CP018308">
    <property type="protein sequence ID" value="ASI88724.1"/>
    <property type="molecule type" value="Genomic_DNA"/>
</dbReference>
<evidence type="ECO:0000313" key="2">
    <source>
        <dbReference type="EMBL" id="AYV20679.1"/>
    </source>
</evidence>
<dbReference type="AlphaFoldDB" id="A0A2C9P8E5"/>
<proteinExistence type="predicted"/>
<gene>
    <name evidence="1" type="ORF">BSZ05_02190</name>
    <name evidence="2" type="ORF">ECB94_04855</name>
</gene>